<dbReference type="PROSITE" id="PS51898">
    <property type="entry name" value="TYR_RECOMBINASE"/>
    <property type="match status" value="1"/>
</dbReference>
<dbReference type="InterPro" id="IPR002104">
    <property type="entry name" value="Integrase_catalytic"/>
</dbReference>
<name>A0A5C5PYX1_9PSED</name>
<dbReference type="InterPro" id="IPR050090">
    <property type="entry name" value="Tyrosine_recombinase_XerCD"/>
</dbReference>
<dbReference type="GO" id="GO:0006310">
    <property type="term" value="P:DNA recombination"/>
    <property type="evidence" value="ECO:0007669"/>
    <property type="project" value="UniProtKB-KW"/>
</dbReference>
<evidence type="ECO:0000259" key="3">
    <source>
        <dbReference type="PROSITE" id="PS51898"/>
    </source>
</evidence>
<evidence type="ECO:0000313" key="4">
    <source>
        <dbReference type="EMBL" id="TWR95295.1"/>
    </source>
</evidence>
<dbReference type="GO" id="GO:0015074">
    <property type="term" value="P:DNA integration"/>
    <property type="evidence" value="ECO:0007669"/>
    <property type="project" value="UniProtKB-KW"/>
</dbReference>
<feature type="domain" description="Tyr recombinase" evidence="3">
    <location>
        <begin position="186"/>
        <end position="438"/>
    </location>
</feature>
<dbReference type="Gene3D" id="1.10.443.10">
    <property type="entry name" value="Intergrase catalytic core"/>
    <property type="match status" value="1"/>
</dbReference>
<accession>A0A5C5PYX1</accession>
<dbReference type="RefSeq" id="WP_146426085.1">
    <property type="nucleotide sequence ID" value="NZ_VFIP01000015.1"/>
</dbReference>
<reference evidence="4 5" key="1">
    <citation type="submission" date="2019-06" db="EMBL/GenBank/DDBJ databases">
        <title>Pseudomonas bimorpha sp. nov. isolated from bovine raw milk and skim milk concentrate.</title>
        <authorList>
            <person name="Hofmann K."/>
            <person name="Huptas C."/>
            <person name="Doll E."/>
            <person name="Scherer S."/>
            <person name="Wenning M."/>
        </authorList>
    </citation>
    <scope>NUCLEOTIDE SEQUENCE [LARGE SCALE GENOMIC DNA]</scope>
    <source>
        <strain evidence="4 5">DSM 108990</strain>
    </source>
</reference>
<dbReference type="PANTHER" id="PTHR30349:SF64">
    <property type="entry name" value="PROPHAGE INTEGRASE INTD-RELATED"/>
    <property type="match status" value="1"/>
</dbReference>
<comment type="caution">
    <text evidence="4">The sequence shown here is derived from an EMBL/GenBank/DDBJ whole genome shotgun (WGS) entry which is preliminary data.</text>
</comment>
<dbReference type="OrthoDB" id="6910240at2"/>
<sequence length="450" mass="51819">MPNSNFYVFHPDEPLLKKNGFDSIAHVPVIFDGEWTYHREASRYLRERATPTPADVEAGALRTVRQPTRASLNTFAAQIVNFLEWCAARGKDWKTLDYARDIVAGYEHEMATGSFTADGCPLENSTINQRVDTACSFLIWALKKGLREPFDIPTFTRSYLQSGITSTHARVVEYTTRANKRRLKPKNLRIPTDEQIRKWLNSVRIRYGRTKALMIELILNTGVRRQEAVEWRLDTLPDDRNKWRMGHVAATNVVVTIEHGAKGGKRLKDDEEVGPPRSIVIPMALAGRLWHYIEFERPRLLKMYIKSGKTKAEQEERRRNPPQQVFLSDFTGMPVSAQKLYEAWASAPSLPFEGWSPHLGRHYWACKTLLLELERMRTQTRLALETNLPINWITGSAIDIIQLTIQPQLGHIDKKTTEMYLTWVRDVFDIIELHNAYALELGDLTCEETE</sequence>
<dbReference type="EMBL" id="VFIP01000015">
    <property type="protein sequence ID" value="TWR95295.1"/>
    <property type="molecule type" value="Genomic_DNA"/>
</dbReference>
<dbReference type="PANTHER" id="PTHR30349">
    <property type="entry name" value="PHAGE INTEGRASE-RELATED"/>
    <property type="match status" value="1"/>
</dbReference>
<dbReference type="GO" id="GO:0003677">
    <property type="term" value="F:DNA binding"/>
    <property type="evidence" value="ECO:0007669"/>
    <property type="project" value="InterPro"/>
</dbReference>
<gene>
    <name evidence="4" type="ORF">FJD37_09835</name>
</gene>
<keyword evidence="1" id="KW-0229">DNA integration</keyword>
<evidence type="ECO:0000256" key="1">
    <source>
        <dbReference type="ARBA" id="ARBA00022908"/>
    </source>
</evidence>
<keyword evidence="2" id="KW-0233">DNA recombination</keyword>
<dbReference type="SUPFAM" id="SSF56349">
    <property type="entry name" value="DNA breaking-rejoining enzymes"/>
    <property type="match status" value="1"/>
</dbReference>
<dbReference type="Proteomes" id="UP000317901">
    <property type="component" value="Unassembled WGS sequence"/>
</dbReference>
<dbReference type="AlphaFoldDB" id="A0A5C5PYX1"/>
<protein>
    <recommendedName>
        <fullName evidence="3">Tyr recombinase domain-containing protein</fullName>
    </recommendedName>
</protein>
<evidence type="ECO:0000313" key="5">
    <source>
        <dbReference type="Proteomes" id="UP000317901"/>
    </source>
</evidence>
<proteinExistence type="predicted"/>
<dbReference type="InterPro" id="IPR011010">
    <property type="entry name" value="DNA_brk_join_enz"/>
</dbReference>
<organism evidence="4 5">
    <name type="scientific">Pseudomonas saxonica</name>
    <dbReference type="NCBI Taxonomy" id="2600598"/>
    <lineage>
        <taxon>Bacteria</taxon>
        <taxon>Pseudomonadati</taxon>
        <taxon>Pseudomonadota</taxon>
        <taxon>Gammaproteobacteria</taxon>
        <taxon>Pseudomonadales</taxon>
        <taxon>Pseudomonadaceae</taxon>
        <taxon>Pseudomonas</taxon>
    </lineage>
</organism>
<dbReference type="InterPro" id="IPR013762">
    <property type="entry name" value="Integrase-like_cat_sf"/>
</dbReference>
<evidence type="ECO:0000256" key="2">
    <source>
        <dbReference type="ARBA" id="ARBA00023172"/>
    </source>
</evidence>